<dbReference type="InterPro" id="IPR036873">
    <property type="entry name" value="Rhodanese-like_dom_sf"/>
</dbReference>
<dbReference type="SUPFAM" id="SSF52821">
    <property type="entry name" value="Rhodanese/Cell cycle control phosphatase"/>
    <property type="match status" value="1"/>
</dbReference>
<organism evidence="2 3">
    <name type="scientific">Chlamydomonas eustigma</name>
    <dbReference type="NCBI Taxonomy" id="1157962"/>
    <lineage>
        <taxon>Eukaryota</taxon>
        <taxon>Viridiplantae</taxon>
        <taxon>Chlorophyta</taxon>
        <taxon>core chlorophytes</taxon>
        <taxon>Chlorophyceae</taxon>
        <taxon>CS clade</taxon>
        <taxon>Chlamydomonadales</taxon>
        <taxon>Chlamydomonadaceae</taxon>
        <taxon>Chlamydomonas</taxon>
    </lineage>
</organism>
<keyword evidence="3" id="KW-1185">Reference proteome</keyword>
<dbReference type="OrthoDB" id="566238at2759"/>
<dbReference type="AlphaFoldDB" id="A0A250XJN2"/>
<gene>
    <name evidence="2" type="ORF">CEUSTIGMA_g10704.t1</name>
</gene>
<dbReference type="STRING" id="1157962.A0A250XJN2"/>
<dbReference type="CDD" id="cd00158">
    <property type="entry name" value="RHOD"/>
    <property type="match status" value="1"/>
</dbReference>
<dbReference type="PROSITE" id="PS50206">
    <property type="entry name" value="RHODANESE_3"/>
    <property type="match status" value="1"/>
</dbReference>
<dbReference type="EMBL" id="BEGY01000095">
    <property type="protein sequence ID" value="GAX83278.1"/>
    <property type="molecule type" value="Genomic_DNA"/>
</dbReference>
<evidence type="ECO:0000313" key="3">
    <source>
        <dbReference type="Proteomes" id="UP000232323"/>
    </source>
</evidence>
<accession>A0A250XJN2</accession>
<comment type="caution">
    <text evidence="2">The sequence shown here is derived from an EMBL/GenBank/DDBJ whole genome shotgun (WGS) entry which is preliminary data.</text>
</comment>
<dbReference type="Gene3D" id="3.40.250.10">
    <property type="entry name" value="Rhodanese-like domain"/>
    <property type="match status" value="1"/>
</dbReference>
<dbReference type="InterPro" id="IPR044684">
    <property type="entry name" value="STR17/STR18/HARC1-like"/>
</dbReference>
<dbReference type="Proteomes" id="UP000232323">
    <property type="component" value="Unassembled WGS sequence"/>
</dbReference>
<reference evidence="2 3" key="1">
    <citation type="submission" date="2017-08" db="EMBL/GenBank/DDBJ databases">
        <title>Acidophilic green algal genome provides insights into adaptation to an acidic environment.</title>
        <authorList>
            <person name="Hirooka S."/>
            <person name="Hirose Y."/>
            <person name="Kanesaki Y."/>
            <person name="Higuchi S."/>
            <person name="Fujiwara T."/>
            <person name="Onuma R."/>
            <person name="Era A."/>
            <person name="Ohbayashi R."/>
            <person name="Uzuka A."/>
            <person name="Nozaki H."/>
            <person name="Yoshikawa H."/>
            <person name="Miyagishima S.Y."/>
        </authorList>
    </citation>
    <scope>NUCLEOTIDE SEQUENCE [LARGE SCALE GENOMIC DNA]</scope>
    <source>
        <strain evidence="2 3">NIES-2499</strain>
    </source>
</reference>
<evidence type="ECO:0000259" key="1">
    <source>
        <dbReference type="PROSITE" id="PS50206"/>
    </source>
</evidence>
<evidence type="ECO:0000313" key="2">
    <source>
        <dbReference type="EMBL" id="GAX83278.1"/>
    </source>
</evidence>
<proteinExistence type="predicted"/>
<dbReference type="PANTHER" id="PTHR44542:SF14">
    <property type="entry name" value="PROTEIN HIGH ARSENIC CONTENT 1, MITOCHONDRIAL-RELATED"/>
    <property type="match status" value="1"/>
</dbReference>
<dbReference type="PANTHER" id="PTHR44542">
    <property type="entry name" value="THIOSULFATE SULFURTRANSFERASE 18"/>
    <property type="match status" value="1"/>
</dbReference>
<dbReference type="GO" id="GO:0003824">
    <property type="term" value="F:catalytic activity"/>
    <property type="evidence" value="ECO:0007669"/>
    <property type="project" value="InterPro"/>
</dbReference>
<protein>
    <recommendedName>
        <fullName evidence="1">Rhodanese domain-containing protein</fullName>
    </recommendedName>
</protein>
<sequence length="260" mass="28373">MQQRVTSLDGQCVCTTVNRTKSCKPNINCRISDRDAVRLGHAFLQPFEAVHHDTSFRVRSFWSSMNCRLLTILASTASGSSFSSPAASGPSSHSNDDVQEVPTVDAVEARRLIDREGYLVLDVRSTKAYDNSHITKPTQITINLPFELGNFKASSSNQKQFPPKGSKLLVMCEDGGEASHLAILNLLNAGYNNLVQVQGGYQGWTNVWSPSGKRRPPPGRWVSTGTEALKSGLNIPGVAESYDEGGNLTKARYVAVNEEE</sequence>
<dbReference type="Pfam" id="PF00581">
    <property type="entry name" value="Rhodanese"/>
    <property type="match status" value="1"/>
</dbReference>
<feature type="domain" description="Rhodanese" evidence="1">
    <location>
        <begin position="114"/>
        <end position="213"/>
    </location>
</feature>
<dbReference type="InterPro" id="IPR001763">
    <property type="entry name" value="Rhodanese-like_dom"/>
</dbReference>
<dbReference type="SMART" id="SM00450">
    <property type="entry name" value="RHOD"/>
    <property type="match status" value="1"/>
</dbReference>
<name>A0A250XJN2_9CHLO</name>